<keyword evidence="2" id="KW-1185">Reference proteome</keyword>
<dbReference type="AlphaFoldDB" id="A0A9C6XU10"/>
<dbReference type="RefSeq" id="XP_052130842.1">
    <property type="nucleotide sequence ID" value="XM_052274882.1"/>
</dbReference>
<evidence type="ECO:0000313" key="2">
    <source>
        <dbReference type="Proteomes" id="UP000504606"/>
    </source>
</evidence>
<name>A0A9C6XU10_FRAOC</name>
<keyword evidence="1" id="KW-0732">Signal</keyword>
<feature type="chain" id="PRO_5039505487" evidence="1">
    <location>
        <begin position="23"/>
        <end position="167"/>
    </location>
</feature>
<evidence type="ECO:0000313" key="3">
    <source>
        <dbReference type="RefSeq" id="XP_052130842.1"/>
    </source>
</evidence>
<accession>A0A9C6XU10</accession>
<proteinExistence type="predicted"/>
<protein>
    <submittedName>
        <fullName evidence="3">Uncharacterized protein LOC127751394</fullName>
    </submittedName>
</protein>
<dbReference type="Proteomes" id="UP000504606">
    <property type="component" value="Unplaced"/>
</dbReference>
<feature type="signal peptide" evidence="1">
    <location>
        <begin position="1"/>
        <end position="22"/>
    </location>
</feature>
<sequence>MGIPLTALLSTVAALLLVRVGASVPEGAPLPEVEQQTCDLALAMLSPHLATTDGYPPQLYVTGRARWLGCLLAGLPPAAVVLVDAGLKYPWIARLSLARHNTLALVLVEDAAQLDGWRWPARLVSALGVRTLVWVASAPQDEPAGLRLVQSFAKYVLPACVFEVRGV</sequence>
<dbReference type="GeneID" id="127751394"/>
<dbReference type="KEGG" id="foc:127751394"/>
<evidence type="ECO:0000256" key="1">
    <source>
        <dbReference type="SAM" id="SignalP"/>
    </source>
</evidence>
<gene>
    <name evidence="3" type="primary">LOC127751394</name>
</gene>
<reference evidence="3" key="1">
    <citation type="submission" date="2025-08" db="UniProtKB">
        <authorList>
            <consortium name="RefSeq"/>
        </authorList>
    </citation>
    <scope>IDENTIFICATION</scope>
    <source>
        <tissue evidence="3">Whole organism</tissue>
    </source>
</reference>
<organism evidence="2 3">
    <name type="scientific">Frankliniella occidentalis</name>
    <name type="common">Western flower thrips</name>
    <name type="synonym">Euthrips occidentalis</name>
    <dbReference type="NCBI Taxonomy" id="133901"/>
    <lineage>
        <taxon>Eukaryota</taxon>
        <taxon>Metazoa</taxon>
        <taxon>Ecdysozoa</taxon>
        <taxon>Arthropoda</taxon>
        <taxon>Hexapoda</taxon>
        <taxon>Insecta</taxon>
        <taxon>Pterygota</taxon>
        <taxon>Neoptera</taxon>
        <taxon>Paraneoptera</taxon>
        <taxon>Thysanoptera</taxon>
        <taxon>Terebrantia</taxon>
        <taxon>Thripoidea</taxon>
        <taxon>Thripidae</taxon>
        <taxon>Frankliniella</taxon>
    </lineage>
</organism>